<dbReference type="EC" id="1.-.-.-" evidence="7"/>
<keyword evidence="6 7" id="KW-0503">Monooxygenase</keyword>
<dbReference type="InterPro" id="IPR000960">
    <property type="entry name" value="Flavin_mOase"/>
</dbReference>
<evidence type="ECO:0000259" key="8">
    <source>
        <dbReference type="Pfam" id="PF03732"/>
    </source>
</evidence>
<dbReference type="Proteomes" id="UP000593564">
    <property type="component" value="Unassembled WGS sequence"/>
</dbReference>
<comment type="similarity">
    <text evidence="1 7">Belongs to the FMO family.</text>
</comment>
<dbReference type="AlphaFoldDB" id="A0A7J7HZ83"/>
<proteinExistence type="inferred from homology"/>
<keyword evidence="3 7" id="KW-0274">FAD</keyword>
<keyword evidence="2 7" id="KW-0285">Flavoprotein</keyword>
<evidence type="ECO:0000313" key="10">
    <source>
        <dbReference type="Proteomes" id="UP000593564"/>
    </source>
</evidence>
<accession>A0A7J7HZ83</accession>
<keyword evidence="4" id="KW-0521">NADP</keyword>
<dbReference type="Pfam" id="PF03732">
    <property type="entry name" value="Retrotrans_gag"/>
    <property type="match status" value="1"/>
</dbReference>
<evidence type="ECO:0000256" key="6">
    <source>
        <dbReference type="ARBA" id="ARBA00023033"/>
    </source>
</evidence>
<dbReference type="GO" id="GO:0004499">
    <property type="term" value="F:N,N-dimethylaniline monooxygenase activity"/>
    <property type="evidence" value="ECO:0007669"/>
    <property type="project" value="InterPro"/>
</dbReference>
<keyword evidence="5 7" id="KW-0560">Oxidoreductase</keyword>
<gene>
    <name evidence="9" type="ORF">HYC85_004701</name>
</gene>
<evidence type="ECO:0000256" key="4">
    <source>
        <dbReference type="ARBA" id="ARBA00022857"/>
    </source>
</evidence>
<dbReference type="InterPro" id="IPR020946">
    <property type="entry name" value="Flavin_mOase-like"/>
</dbReference>
<dbReference type="InterPro" id="IPR050346">
    <property type="entry name" value="FMO-like"/>
</dbReference>
<evidence type="ECO:0000256" key="7">
    <source>
        <dbReference type="RuleBase" id="RU361177"/>
    </source>
</evidence>
<name>A0A7J7HZ83_CAMSI</name>
<dbReference type="InterPro" id="IPR036188">
    <property type="entry name" value="FAD/NAD-bd_sf"/>
</dbReference>
<evidence type="ECO:0000256" key="2">
    <source>
        <dbReference type="ARBA" id="ARBA00022630"/>
    </source>
</evidence>
<evidence type="ECO:0000256" key="1">
    <source>
        <dbReference type="ARBA" id="ARBA00009183"/>
    </source>
</evidence>
<protein>
    <recommendedName>
        <fullName evidence="7">Flavin-containing monooxygenase</fullName>
        <ecNumber evidence="7">1.-.-.-</ecNumber>
    </recommendedName>
</protein>
<dbReference type="FunFam" id="3.50.50.60:FF:000099">
    <property type="entry name" value="Flavin-containing monooxygenase"/>
    <property type="match status" value="1"/>
</dbReference>
<reference evidence="9 10" key="2">
    <citation type="submission" date="2020-07" db="EMBL/GenBank/DDBJ databases">
        <title>Genome assembly of wild tea tree DASZ reveals pedigree and selection history of tea varieties.</title>
        <authorList>
            <person name="Zhang W."/>
        </authorList>
    </citation>
    <scope>NUCLEOTIDE SEQUENCE [LARGE SCALE GENOMIC DNA]</scope>
    <source>
        <strain evidence="10">cv. G240</strain>
        <tissue evidence="9">Leaf</tissue>
    </source>
</reference>
<dbReference type="GO" id="GO:0050660">
    <property type="term" value="F:flavin adenine dinucleotide binding"/>
    <property type="evidence" value="ECO:0007669"/>
    <property type="project" value="InterPro"/>
</dbReference>
<comment type="caution">
    <text evidence="9">The sequence shown here is derived from an EMBL/GenBank/DDBJ whole genome shotgun (WGS) entry which is preliminary data.</text>
</comment>
<reference evidence="10" key="1">
    <citation type="journal article" date="2020" name="Nat. Commun.">
        <title>Genome assembly of wild tea tree DASZ reveals pedigree and selection history of tea varieties.</title>
        <authorList>
            <person name="Zhang W."/>
            <person name="Zhang Y."/>
            <person name="Qiu H."/>
            <person name="Guo Y."/>
            <person name="Wan H."/>
            <person name="Zhang X."/>
            <person name="Scossa F."/>
            <person name="Alseekh S."/>
            <person name="Zhang Q."/>
            <person name="Wang P."/>
            <person name="Xu L."/>
            <person name="Schmidt M.H."/>
            <person name="Jia X."/>
            <person name="Li D."/>
            <person name="Zhu A."/>
            <person name="Guo F."/>
            <person name="Chen W."/>
            <person name="Ni D."/>
            <person name="Usadel B."/>
            <person name="Fernie A.R."/>
            <person name="Wen W."/>
        </authorList>
    </citation>
    <scope>NUCLEOTIDE SEQUENCE [LARGE SCALE GENOMIC DNA]</scope>
    <source>
        <strain evidence="10">cv. G240</strain>
    </source>
</reference>
<dbReference type="SUPFAM" id="SSF51905">
    <property type="entry name" value="FAD/NAD(P)-binding domain"/>
    <property type="match status" value="2"/>
</dbReference>
<evidence type="ECO:0000256" key="5">
    <source>
        <dbReference type="ARBA" id="ARBA00023002"/>
    </source>
</evidence>
<evidence type="ECO:0000313" key="9">
    <source>
        <dbReference type="EMBL" id="KAF5957476.1"/>
    </source>
</evidence>
<keyword evidence="10" id="KW-1185">Reference proteome</keyword>
<sequence length="603" mass="69180">MTQSVKAAVIGAGVAGLLAARELQREGHRVTIFEKSDRLGGSWVYDPRVEDDPLGLDSDREIVHSSVYLSLRTNFPRHIMGFSDYPFKKIGDPRNFPGHEEVVSFLAEFAREFGLVELIRLETEVVRVEAVVDSVWVVESRTSGVSLEEVFEAVVVCNGHHTEPRVANLPAGIDRWPGKQVHSHNYRIPEPFRDQVVVMIGDGPSAHDISRDIATVAREVHLSSRSPDVEVSKLNNHNNVWQHSKIDQVYEDGTVSFQDGISIHADVIFHSTGYKYHFPFLRTNGIVSVEDNRVGPLYKHVFPPQLSPQLSFVGIPYRAILFLMMELQSTWIARVLSGKVHLPSKEEMLADVQQHYQCMEECGIPKHHTHRLHPNEVFYPRFHCIFEYLDWLAAQVGVLPVEERLREIYWQICKTIASPTGHTFRDEWVCPTQHRTIKQPWFESDPWMFWIRFWFYRMSSRGSRGHRGSRSVASVVGKEVPREIVRAVRDALARNEGDHGHNLKLTKEFLCSNPPVFLGEPKLLKADDLLEQITKILHMLRAEDEELRVVLASFQLKGDASYWWKSVRVSVGTSWGVFTEAFLAKYFPPSARERLRNQFVELH</sequence>
<feature type="domain" description="Retrotransposon gag" evidence="8">
    <location>
        <begin position="551"/>
        <end position="602"/>
    </location>
</feature>
<comment type="cofactor">
    <cofactor evidence="7">
        <name>FAD</name>
        <dbReference type="ChEBI" id="CHEBI:57692"/>
    </cofactor>
</comment>
<dbReference type="Pfam" id="PF00743">
    <property type="entry name" value="FMO-like"/>
    <property type="match status" value="2"/>
</dbReference>
<dbReference type="GO" id="GO:0050661">
    <property type="term" value="F:NADP binding"/>
    <property type="evidence" value="ECO:0007669"/>
    <property type="project" value="InterPro"/>
</dbReference>
<dbReference type="PRINTS" id="PR00370">
    <property type="entry name" value="FMOXYGENASE"/>
</dbReference>
<dbReference type="InterPro" id="IPR005162">
    <property type="entry name" value="Retrotrans_gag_dom"/>
</dbReference>
<dbReference type="PANTHER" id="PTHR23023">
    <property type="entry name" value="DIMETHYLANILINE MONOOXYGENASE"/>
    <property type="match status" value="1"/>
</dbReference>
<evidence type="ECO:0000256" key="3">
    <source>
        <dbReference type="ARBA" id="ARBA00022827"/>
    </source>
</evidence>
<dbReference type="Gene3D" id="3.50.50.60">
    <property type="entry name" value="FAD/NAD(P)-binding domain"/>
    <property type="match status" value="2"/>
</dbReference>
<organism evidence="9 10">
    <name type="scientific">Camellia sinensis</name>
    <name type="common">Tea plant</name>
    <name type="synonym">Thea sinensis</name>
    <dbReference type="NCBI Taxonomy" id="4442"/>
    <lineage>
        <taxon>Eukaryota</taxon>
        <taxon>Viridiplantae</taxon>
        <taxon>Streptophyta</taxon>
        <taxon>Embryophyta</taxon>
        <taxon>Tracheophyta</taxon>
        <taxon>Spermatophyta</taxon>
        <taxon>Magnoliopsida</taxon>
        <taxon>eudicotyledons</taxon>
        <taxon>Gunneridae</taxon>
        <taxon>Pentapetalae</taxon>
        <taxon>asterids</taxon>
        <taxon>Ericales</taxon>
        <taxon>Theaceae</taxon>
        <taxon>Camellia</taxon>
    </lineage>
</organism>
<dbReference type="EMBL" id="JACBKZ010000002">
    <property type="protein sequence ID" value="KAF5957476.1"/>
    <property type="molecule type" value="Genomic_DNA"/>
</dbReference>